<feature type="transmembrane region" description="Helical" evidence="7">
    <location>
        <begin position="237"/>
        <end position="258"/>
    </location>
</feature>
<evidence type="ECO:0000313" key="9">
    <source>
        <dbReference type="Proteomes" id="UP000460287"/>
    </source>
</evidence>
<dbReference type="AlphaFoldDB" id="A0A7X2N030"/>
<comment type="caution">
    <text evidence="8">The sequence shown here is derived from an EMBL/GenBank/DDBJ whole genome shotgun (WGS) entry which is preliminary data.</text>
</comment>
<evidence type="ECO:0000256" key="1">
    <source>
        <dbReference type="ARBA" id="ARBA00004651"/>
    </source>
</evidence>
<dbReference type="PANTHER" id="PTHR34184:SF4">
    <property type="entry name" value="UPF0718 PROTEIN YCGR"/>
    <property type="match status" value="1"/>
</dbReference>
<name>A0A7X2N030_9CLOT</name>
<accession>A0A7X2N030</accession>
<keyword evidence="9" id="KW-1185">Reference proteome</keyword>
<dbReference type="InterPro" id="IPR005524">
    <property type="entry name" value="DUF318"/>
</dbReference>
<dbReference type="InterPro" id="IPR052923">
    <property type="entry name" value="UPF0718"/>
</dbReference>
<feature type="transmembrane region" description="Helical" evidence="7">
    <location>
        <begin position="56"/>
        <end position="77"/>
    </location>
</feature>
<evidence type="ECO:0000256" key="5">
    <source>
        <dbReference type="ARBA" id="ARBA00022989"/>
    </source>
</evidence>
<keyword evidence="5 7" id="KW-1133">Transmembrane helix</keyword>
<dbReference type="Proteomes" id="UP000460287">
    <property type="component" value="Unassembled WGS sequence"/>
</dbReference>
<organism evidence="8 9">
    <name type="scientific">Inconstantimicrobium porci</name>
    <dbReference type="NCBI Taxonomy" id="2652291"/>
    <lineage>
        <taxon>Bacteria</taxon>
        <taxon>Bacillati</taxon>
        <taxon>Bacillota</taxon>
        <taxon>Clostridia</taxon>
        <taxon>Eubacteriales</taxon>
        <taxon>Clostridiaceae</taxon>
        <taxon>Inconstantimicrobium</taxon>
    </lineage>
</organism>
<comment type="similarity">
    <text evidence="2">Belongs to the UPF0718 family.</text>
</comment>
<keyword evidence="6 7" id="KW-0472">Membrane</keyword>
<feature type="transmembrane region" description="Helical" evidence="7">
    <location>
        <begin position="89"/>
        <end position="112"/>
    </location>
</feature>
<feature type="transmembrane region" description="Helical" evidence="7">
    <location>
        <begin position="13"/>
        <end position="35"/>
    </location>
</feature>
<proteinExistence type="inferred from homology"/>
<feature type="transmembrane region" description="Helical" evidence="7">
    <location>
        <begin position="119"/>
        <end position="140"/>
    </location>
</feature>
<evidence type="ECO:0000256" key="6">
    <source>
        <dbReference type="ARBA" id="ARBA00023136"/>
    </source>
</evidence>
<keyword evidence="3" id="KW-1003">Cell membrane</keyword>
<comment type="subcellular location">
    <subcellularLocation>
        <location evidence="1">Cell membrane</location>
        <topology evidence="1">Multi-pass membrane protein</topology>
    </subcellularLocation>
</comment>
<dbReference type="PANTHER" id="PTHR34184">
    <property type="entry name" value="UPF0718 PROTEIN YCGR"/>
    <property type="match status" value="1"/>
</dbReference>
<keyword evidence="4 7" id="KW-0812">Transmembrane</keyword>
<evidence type="ECO:0000256" key="2">
    <source>
        <dbReference type="ARBA" id="ARBA00006386"/>
    </source>
</evidence>
<dbReference type="Pfam" id="PF03773">
    <property type="entry name" value="ArsP_1"/>
    <property type="match status" value="1"/>
</dbReference>
<evidence type="ECO:0000256" key="7">
    <source>
        <dbReference type="SAM" id="Phobius"/>
    </source>
</evidence>
<feature type="transmembrane region" description="Helical" evidence="7">
    <location>
        <begin position="215"/>
        <end position="231"/>
    </location>
</feature>
<feature type="transmembrane region" description="Helical" evidence="7">
    <location>
        <begin position="185"/>
        <end position="203"/>
    </location>
</feature>
<dbReference type="EMBL" id="VULX01000026">
    <property type="protein sequence ID" value="MSR92261.1"/>
    <property type="molecule type" value="Genomic_DNA"/>
</dbReference>
<feature type="transmembrane region" description="Helical" evidence="7">
    <location>
        <begin position="278"/>
        <end position="297"/>
    </location>
</feature>
<protein>
    <submittedName>
        <fullName evidence="8">Permease</fullName>
    </submittedName>
</protein>
<reference evidence="8 9" key="1">
    <citation type="submission" date="2019-08" db="EMBL/GenBank/DDBJ databases">
        <title>In-depth cultivation of the pig gut microbiome towards novel bacterial diversity and tailored functional studies.</title>
        <authorList>
            <person name="Wylensek D."/>
            <person name="Hitch T.C.A."/>
            <person name="Clavel T."/>
        </authorList>
    </citation>
    <scope>NUCLEOTIDE SEQUENCE [LARGE SCALE GENOMIC DNA]</scope>
    <source>
        <strain evidence="8 9">WCA-383-APC-5B</strain>
    </source>
</reference>
<evidence type="ECO:0000313" key="8">
    <source>
        <dbReference type="EMBL" id="MSR92261.1"/>
    </source>
</evidence>
<sequence>MEVEIKVEEFSKVFTSIVLEALPFIIIGVFLSSFIQMYISEEHIRRILPKNKLAGGILASMVGLVFPTCECTSVTITKGLMKKGVPVNMAITYMLAAPIVNPLVILSTYYAFNNNVKIVALRVAIGMIAAIVIGYLILILSPSDVSNIMKDDKYVINPCTCGCCTGNHKGLKPFLYHASAEFNNVAVYFIVGAFLAAASNLIISKQSLISVRSPVVVSTIIMLAFAYFVSLCSEADAFVASTFMAHFPLCSVMSFLVLGPMIDIKNTLMLMSYFKKSFVLKLTFLIFAVDFILCSLII</sequence>
<dbReference type="GO" id="GO:0005886">
    <property type="term" value="C:plasma membrane"/>
    <property type="evidence" value="ECO:0007669"/>
    <property type="project" value="UniProtKB-SubCell"/>
</dbReference>
<gene>
    <name evidence="8" type="ORF">FYJ33_12885</name>
</gene>
<evidence type="ECO:0000256" key="3">
    <source>
        <dbReference type="ARBA" id="ARBA00022475"/>
    </source>
</evidence>
<evidence type="ECO:0000256" key="4">
    <source>
        <dbReference type="ARBA" id="ARBA00022692"/>
    </source>
</evidence>